<protein>
    <recommendedName>
        <fullName evidence="5">SH3 domain-containing protein</fullName>
    </recommendedName>
</protein>
<keyword evidence="7" id="KW-1185">Reference proteome</keyword>
<dbReference type="PANTHER" id="PTHR12287:SF23">
    <property type="entry name" value="AROUSER, ISOFORM A-RELATED"/>
    <property type="match status" value="1"/>
</dbReference>
<evidence type="ECO:0000256" key="4">
    <source>
        <dbReference type="SAM" id="MobiDB-lite"/>
    </source>
</evidence>
<evidence type="ECO:0000256" key="1">
    <source>
        <dbReference type="ARBA" id="ARBA00006197"/>
    </source>
</evidence>
<dbReference type="InterPro" id="IPR013761">
    <property type="entry name" value="SAM/pointed_sf"/>
</dbReference>
<accession>A0AA88YBL5</accession>
<dbReference type="Gene3D" id="1.10.150.50">
    <property type="entry name" value="Transcription Factor, Ets-1"/>
    <property type="match status" value="1"/>
</dbReference>
<keyword evidence="2 3" id="KW-0728">SH3 domain</keyword>
<dbReference type="PROSITE" id="PS50002">
    <property type="entry name" value="SH3"/>
    <property type="match status" value="1"/>
</dbReference>
<evidence type="ECO:0000259" key="5">
    <source>
        <dbReference type="PROSITE" id="PS50002"/>
    </source>
</evidence>
<dbReference type="Pfam" id="PF00018">
    <property type="entry name" value="SH3_1"/>
    <property type="match status" value="1"/>
</dbReference>
<feature type="region of interest" description="Disordered" evidence="4">
    <location>
        <begin position="567"/>
        <end position="694"/>
    </location>
</feature>
<feature type="compositionally biased region" description="Pro residues" evidence="4">
    <location>
        <begin position="652"/>
        <end position="671"/>
    </location>
</feature>
<dbReference type="GO" id="GO:0005886">
    <property type="term" value="C:plasma membrane"/>
    <property type="evidence" value="ECO:0007669"/>
    <property type="project" value="TreeGrafter"/>
</dbReference>
<dbReference type="InterPro" id="IPR011993">
    <property type="entry name" value="PH-like_dom_sf"/>
</dbReference>
<feature type="compositionally biased region" description="Basic and acidic residues" evidence="4">
    <location>
        <begin position="606"/>
        <end position="647"/>
    </location>
</feature>
<proteinExistence type="inferred from homology"/>
<dbReference type="InterPro" id="IPR036028">
    <property type="entry name" value="SH3-like_dom_sf"/>
</dbReference>
<feature type="compositionally biased region" description="Basic residues" evidence="4">
    <location>
        <begin position="210"/>
        <end position="219"/>
    </location>
</feature>
<dbReference type="GO" id="GO:0003779">
    <property type="term" value="F:actin binding"/>
    <property type="evidence" value="ECO:0007669"/>
    <property type="project" value="TreeGrafter"/>
</dbReference>
<dbReference type="InterPro" id="IPR041418">
    <property type="entry name" value="SAM_3"/>
</dbReference>
<feature type="region of interest" description="Disordered" evidence="4">
    <location>
        <begin position="111"/>
        <end position="138"/>
    </location>
</feature>
<dbReference type="InterPro" id="IPR039801">
    <property type="entry name" value="EPS8-like"/>
</dbReference>
<dbReference type="AlphaFoldDB" id="A0AA88YBL5"/>
<feature type="region of interest" description="Disordered" evidence="4">
    <location>
        <begin position="416"/>
        <end position="445"/>
    </location>
</feature>
<evidence type="ECO:0000256" key="2">
    <source>
        <dbReference type="ARBA" id="ARBA00022443"/>
    </source>
</evidence>
<dbReference type="Pfam" id="PF08416">
    <property type="entry name" value="PTB"/>
    <property type="match status" value="1"/>
</dbReference>
<sequence length="852" mass="97824">MHAEDGLRKLRNMEQSTGIWTMRCSMAVERKYLVIIDKANGEELERFPIENVHDPTAIFKDDRREIYTNLILFTVLEDPRRRGGQADMHIFQSISAPAQHIVDDIQAVKEGRARPPGPRIPPPPMGPAPDPPRFGDDMRNTRGGGLYGGGGGLAPNRASFIPQGSDMDMGQNEALERDVQLLNSCFDDIEKFVSRLQQAAEAYKELERRKRERSAKKNKPPKDGMLNMRARPPPADDFIDIFQKFKFAFNLLAKLKAHIHDPNAPELVHFLFTPLSLIYEASRDPVHGGRDLADMAVRPPITPEARQLLLNCLTSKELELWTSLGKSWTGNREDMREFNEPYVPKFYNGWSPSPSIPIDSRIDNRMMMEEAVANQRRQVEGRYMEERARNEAQDMLPQYNNPEREYRFGQSKRFDEYDNYNDDITSPYARSTKRPNTPPSGAVTNPNVARYQEHVERHIDRNREVHKPMGRQDDIYKSAPQPMSKDEENVIFAQEVLRSNGKQVYFKVMECVHDRTGRNPKEITVQKGDVLQVLDDSRNWWKVKNVQGQIGYAPYTILKEYQASDMDADKTRGRRSSGEYSSQIPANGGPTNHHIPPAPPVPGSHRRQDMMDYDQYDRDSDRRRSKDYDRRDSNKNRGRDNQRDVPQRRTASPPPPPPVPQEKKPPPPPSRPALKRPKDRTPTDDLTDELSRRFSNANIVDTKKVGLTTKVTSTSSSEDVKDWLINKAFSKRCQQVLNGYNGEDLFRMKKKEMDRLLGAEEAHRLESMVLVQKNKAGYKTQSAAELNRILQKRKQRAESSNTDRAIGKPPSFVPDSPDYSDSDSDSMFTLIFFFLHFLHISYPRHSVVTYGY</sequence>
<evidence type="ECO:0000256" key="3">
    <source>
        <dbReference type="PROSITE-ProRule" id="PRU00192"/>
    </source>
</evidence>
<feature type="region of interest" description="Disordered" evidence="4">
    <location>
        <begin position="794"/>
        <end position="818"/>
    </location>
</feature>
<dbReference type="Gene3D" id="2.30.29.30">
    <property type="entry name" value="Pleckstrin-homology domain (PH domain)/Phosphotyrosine-binding domain (PTB)"/>
    <property type="match status" value="1"/>
</dbReference>
<dbReference type="SUPFAM" id="SSF50044">
    <property type="entry name" value="SH3-domain"/>
    <property type="match status" value="1"/>
</dbReference>
<comment type="similarity">
    <text evidence="1">Belongs to the EPS8 family.</text>
</comment>
<dbReference type="PANTHER" id="PTHR12287">
    <property type="entry name" value="EPIDERMAL GROWTH FACTOR RECEPTOR KINASE SUBSTRATE EPS8-RELATED PROTEIN"/>
    <property type="match status" value="1"/>
</dbReference>
<dbReference type="GO" id="GO:0007266">
    <property type="term" value="P:Rho protein signal transduction"/>
    <property type="evidence" value="ECO:0007669"/>
    <property type="project" value="TreeGrafter"/>
</dbReference>
<gene>
    <name evidence="6" type="ORF">FSP39_010265</name>
</gene>
<evidence type="ECO:0000313" key="6">
    <source>
        <dbReference type="EMBL" id="KAK3102292.1"/>
    </source>
</evidence>
<feature type="region of interest" description="Disordered" evidence="4">
    <location>
        <begin position="206"/>
        <end position="230"/>
    </location>
</feature>
<dbReference type="InterPro" id="IPR001452">
    <property type="entry name" value="SH3_domain"/>
</dbReference>
<dbReference type="Pfam" id="PF18016">
    <property type="entry name" value="SAM_3"/>
    <property type="match status" value="1"/>
</dbReference>
<dbReference type="Pfam" id="PF22975">
    <property type="entry name" value="EPS8_2nd"/>
    <property type="match status" value="1"/>
</dbReference>
<dbReference type="InterPro" id="IPR055093">
    <property type="entry name" value="EPS8_2nd"/>
</dbReference>
<dbReference type="SMART" id="SM00326">
    <property type="entry name" value="SH3"/>
    <property type="match status" value="1"/>
</dbReference>
<dbReference type="GO" id="GO:0035023">
    <property type="term" value="P:regulation of Rho protein signal transduction"/>
    <property type="evidence" value="ECO:0007669"/>
    <property type="project" value="TreeGrafter"/>
</dbReference>
<dbReference type="Gene3D" id="2.30.30.40">
    <property type="entry name" value="SH3 Domains"/>
    <property type="match status" value="1"/>
</dbReference>
<name>A0AA88YBL5_PINIB</name>
<dbReference type="EMBL" id="VSWD01000005">
    <property type="protein sequence ID" value="KAK3102292.1"/>
    <property type="molecule type" value="Genomic_DNA"/>
</dbReference>
<dbReference type="InterPro" id="IPR013625">
    <property type="entry name" value="PTB"/>
</dbReference>
<feature type="compositionally biased region" description="Pro residues" evidence="4">
    <location>
        <begin position="115"/>
        <end position="132"/>
    </location>
</feature>
<feature type="domain" description="SH3" evidence="5">
    <location>
        <begin position="504"/>
        <end position="563"/>
    </location>
</feature>
<comment type="caution">
    <text evidence="6">The sequence shown here is derived from an EMBL/GenBank/DDBJ whole genome shotgun (WGS) entry which is preliminary data.</text>
</comment>
<dbReference type="SUPFAM" id="SSF50729">
    <property type="entry name" value="PH domain-like"/>
    <property type="match status" value="1"/>
</dbReference>
<organism evidence="6 7">
    <name type="scientific">Pinctada imbricata</name>
    <name type="common">Atlantic pearl-oyster</name>
    <name type="synonym">Pinctada martensii</name>
    <dbReference type="NCBI Taxonomy" id="66713"/>
    <lineage>
        <taxon>Eukaryota</taxon>
        <taxon>Metazoa</taxon>
        <taxon>Spiralia</taxon>
        <taxon>Lophotrochozoa</taxon>
        <taxon>Mollusca</taxon>
        <taxon>Bivalvia</taxon>
        <taxon>Autobranchia</taxon>
        <taxon>Pteriomorphia</taxon>
        <taxon>Pterioida</taxon>
        <taxon>Pterioidea</taxon>
        <taxon>Pteriidae</taxon>
        <taxon>Pinctada</taxon>
    </lineage>
</organism>
<evidence type="ECO:0000313" key="7">
    <source>
        <dbReference type="Proteomes" id="UP001186944"/>
    </source>
</evidence>
<reference evidence="6" key="1">
    <citation type="submission" date="2019-08" db="EMBL/GenBank/DDBJ databases">
        <title>The improved chromosome-level genome for the pearl oyster Pinctada fucata martensii using PacBio sequencing and Hi-C.</title>
        <authorList>
            <person name="Zheng Z."/>
        </authorList>
    </citation>
    <scope>NUCLEOTIDE SEQUENCE</scope>
    <source>
        <strain evidence="6">ZZ-2019</strain>
        <tissue evidence="6">Adductor muscle</tissue>
    </source>
</reference>
<dbReference type="Proteomes" id="UP001186944">
    <property type="component" value="Unassembled WGS sequence"/>
</dbReference>